<organism evidence="7 8">
    <name type="scientific">Xylanimonas oleitrophica</name>
    <dbReference type="NCBI Taxonomy" id="2607479"/>
    <lineage>
        <taxon>Bacteria</taxon>
        <taxon>Bacillati</taxon>
        <taxon>Actinomycetota</taxon>
        <taxon>Actinomycetes</taxon>
        <taxon>Micrococcales</taxon>
        <taxon>Promicromonosporaceae</taxon>
        <taxon>Xylanimonas</taxon>
    </lineage>
</organism>
<proteinExistence type="inferred from homology"/>
<dbReference type="Pfam" id="PF07538">
    <property type="entry name" value="ChW"/>
    <property type="match status" value="6"/>
</dbReference>
<evidence type="ECO:0000256" key="3">
    <source>
        <dbReference type="ARBA" id="ARBA00022801"/>
    </source>
</evidence>
<keyword evidence="8" id="KW-1185">Reference proteome</keyword>
<accession>A0A2W5WU62</accession>
<dbReference type="Pfam" id="PF00877">
    <property type="entry name" value="NLPC_P60"/>
    <property type="match status" value="1"/>
</dbReference>
<dbReference type="SUPFAM" id="SSF54001">
    <property type="entry name" value="Cysteine proteinases"/>
    <property type="match status" value="1"/>
</dbReference>
<evidence type="ECO:0000313" key="7">
    <source>
        <dbReference type="EMBL" id="PZR51776.1"/>
    </source>
</evidence>
<evidence type="ECO:0000256" key="2">
    <source>
        <dbReference type="ARBA" id="ARBA00022670"/>
    </source>
</evidence>
<keyword evidence="4" id="KW-0788">Thiol protease</keyword>
<evidence type="ECO:0000313" key="8">
    <source>
        <dbReference type="Proteomes" id="UP000248783"/>
    </source>
</evidence>
<dbReference type="GO" id="GO:0008234">
    <property type="term" value="F:cysteine-type peptidase activity"/>
    <property type="evidence" value="ECO:0007669"/>
    <property type="project" value="UniProtKB-KW"/>
</dbReference>
<comment type="caution">
    <text evidence="7">The sequence shown here is derived from an EMBL/GenBank/DDBJ whole genome shotgun (WGS) entry which is preliminary data.</text>
</comment>
<dbReference type="InterPro" id="IPR051794">
    <property type="entry name" value="PG_Endopeptidase_C40"/>
</dbReference>
<evidence type="ECO:0000256" key="1">
    <source>
        <dbReference type="ARBA" id="ARBA00007074"/>
    </source>
</evidence>
<evidence type="ECO:0000256" key="4">
    <source>
        <dbReference type="ARBA" id="ARBA00022807"/>
    </source>
</evidence>
<dbReference type="AlphaFoldDB" id="A0A2W5WU62"/>
<reference evidence="7 8" key="1">
    <citation type="submission" date="2018-06" db="EMBL/GenBank/DDBJ databases">
        <title>Whole genome sequencing of a novel hydrocarbon degrading bacterial strain, PW21 isolated from oil contaminated produced water sample.</title>
        <authorList>
            <person name="Nagkirti P."/>
            <person name="Shaikh A."/>
            <person name="Gowdaman V."/>
            <person name="Engineer A.E."/>
            <person name="Dagar S."/>
            <person name="Dhakephalkar P.K."/>
        </authorList>
    </citation>
    <scope>NUCLEOTIDE SEQUENCE [LARGE SCALE GENOMIC DNA]</scope>
    <source>
        <strain evidence="7 8">PW21</strain>
    </source>
</reference>
<keyword evidence="3" id="KW-0378">Hydrolase</keyword>
<feature type="region of interest" description="Disordered" evidence="5">
    <location>
        <begin position="1"/>
        <end position="27"/>
    </location>
</feature>
<dbReference type="InterPro" id="IPR000064">
    <property type="entry name" value="NLP_P60_dom"/>
</dbReference>
<keyword evidence="2" id="KW-0645">Protease</keyword>
<dbReference type="InterPro" id="IPR038765">
    <property type="entry name" value="Papain-like_cys_pep_sf"/>
</dbReference>
<dbReference type="GO" id="GO:0006508">
    <property type="term" value="P:proteolysis"/>
    <property type="evidence" value="ECO:0007669"/>
    <property type="project" value="UniProtKB-KW"/>
</dbReference>
<dbReference type="Proteomes" id="UP000248783">
    <property type="component" value="Unassembled WGS sequence"/>
</dbReference>
<dbReference type="Gene3D" id="3.90.1720.10">
    <property type="entry name" value="endopeptidase domain like (from Nostoc punctiforme)"/>
    <property type="match status" value="1"/>
</dbReference>
<sequence>MGGTPTRRASATDPRDRQMETTPLAPTARRSLPAALLALALALVGLTAAPPAAASTPSVRYAAHVQDVGWQGEVADGRTAGTSGRSLRVEALKIRLVGAPAGSGVVYSTHVQDVGWQAEVASGAVAGTTGRSLRVEAVRIRLTGPVAATHELRYRAHVQNVGWQAEVASGAVAGTSGRSLRVEALEIRLVPKQAPTVAYSAHVQNVGWQGDVVGGATAGTTGRSLRVEALRARLVGGTESGSLTYTAHVQDVGWQPQVRDGAVAGTSGRGLRVEAVRFDLTGDIGRAWDVCYRVHAQNFGWMSWACNGQSAGTQGFGYRVEAVQVTIVPARSVMPSVGAYRAKGAAYQTPGGYLRTSVAGFPTSTHNGAIPYSVPTLLVDRSSTRLEHIEALVAHSRLYEGIPYERDSRRSNVNQPWNGTDCSGLVVQSLLAAGLDVRGNDAGSRGRWYRSSQQLYDRPGLLHVPLAQRQRGDLVFYQQNGRIYHVAVYLGDGMMMEEDSTWGGGGRITKLRTGGGLTADVVRPFP</sequence>
<name>A0A2W5WU62_9MICO</name>
<evidence type="ECO:0000259" key="6">
    <source>
        <dbReference type="PROSITE" id="PS51935"/>
    </source>
</evidence>
<dbReference type="PROSITE" id="PS51935">
    <property type="entry name" value="NLPC_P60"/>
    <property type="match status" value="1"/>
</dbReference>
<comment type="similarity">
    <text evidence="1">Belongs to the peptidase C40 family.</text>
</comment>
<dbReference type="PANTHER" id="PTHR47359:SF3">
    <property type="entry name" value="NLP_P60 DOMAIN-CONTAINING PROTEIN-RELATED"/>
    <property type="match status" value="1"/>
</dbReference>
<dbReference type="EMBL" id="QKWH01000016">
    <property type="protein sequence ID" value="PZR51776.1"/>
    <property type="molecule type" value="Genomic_DNA"/>
</dbReference>
<feature type="domain" description="NlpC/P60" evidence="6">
    <location>
        <begin position="386"/>
        <end position="526"/>
    </location>
</feature>
<dbReference type="InterPro" id="IPR006637">
    <property type="entry name" value="ChW"/>
</dbReference>
<dbReference type="PANTHER" id="PTHR47359">
    <property type="entry name" value="PEPTIDOGLYCAN DL-ENDOPEPTIDASE CWLO"/>
    <property type="match status" value="1"/>
</dbReference>
<dbReference type="SMART" id="SM00728">
    <property type="entry name" value="ChW"/>
    <property type="match status" value="6"/>
</dbReference>
<protein>
    <recommendedName>
        <fullName evidence="6">NlpC/P60 domain-containing protein</fullName>
    </recommendedName>
</protein>
<gene>
    <name evidence="7" type="ORF">DNL40_15005</name>
</gene>
<evidence type="ECO:0000256" key="5">
    <source>
        <dbReference type="SAM" id="MobiDB-lite"/>
    </source>
</evidence>